<feature type="transmembrane region" description="Helical" evidence="2">
    <location>
        <begin position="83"/>
        <end position="105"/>
    </location>
</feature>
<evidence type="ECO:0000313" key="3">
    <source>
        <dbReference type="EnsemblMetazoa" id="ACUA025264-PA"/>
    </source>
</evidence>
<dbReference type="AlphaFoldDB" id="A0A182MSK7"/>
<keyword evidence="2" id="KW-1133">Transmembrane helix</keyword>
<reference evidence="4" key="1">
    <citation type="submission" date="2013-09" db="EMBL/GenBank/DDBJ databases">
        <title>The Genome Sequence of Anopheles culicifacies species A.</title>
        <authorList>
            <consortium name="The Broad Institute Genomics Platform"/>
            <person name="Neafsey D.E."/>
            <person name="Besansky N."/>
            <person name="Howell P."/>
            <person name="Walton C."/>
            <person name="Young S.K."/>
            <person name="Zeng Q."/>
            <person name="Gargeya S."/>
            <person name="Fitzgerald M."/>
            <person name="Haas B."/>
            <person name="Abouelleil A."/>
            <person name="Allen A.W."/>
            <person name="Alvarado L."/>
            <person name="Arachchi H.M."/>
            <person name="Berlin A.M."/>
            <person name="Chapman S.B."/>
            <person name="Gainer-Dewar J."/>
            <person name="Goldberg J."/>
            <person name="Griggs A."/>
            <person name="Gujja S."/>
            <person name="Hansen M."/>
            <person name="Howarth C."/>
            <person name="Imamovic A."/>
            <person name="Ireland A."/>
            <person name="Larimer J."/>
            <person name="McCowan C."/>
            <person name="Murphy C."/>
            <person name="Pearson M."/>
            <person name="Poon T.W."/>
            <person name="Priest M."/>
            <person name="Roberts A."/>
            <person name="Saif S."/>
            <person name="Shea T."/>
            <person name="Sisk P."/>
            <person name="Sykes S."/>
            <person name="Wortman J."/>
            <person name="Nusbaum C."/>
            <person name="Birren B."/>
        </authorList>
    </citation>
    <scope>NUCLEOTIDE SEQUENCE [LARGE SCALE GENOMIC DNA]</scope>
    <source>
        <strain evidence="4">A-37</strain>
    </source>
</reference>
<name>A0A182MSK7_9DIPT</name>
<dbReference type="EMBL" id="AXCM01010209">
    <property type="status" value="NOT_ANNOTATED_CDS"/>
    <property type="molecule type" value="Genomic_DNA"/>
</dbReference>
<dbReference type="EnsemblMetazoa" id="ACUA025264-RA">
    <property type="protein sequence ID" value="ACUA025264-PA"/>
    <property type="gene ID" value="ACUA025264"/>
</dbReference>
<sequence>MLADQNVKRIISIAFVASKNGNVSAEPSIPLSSLKVSLHHPVLSGIKTPGRKTSTDHPDVAKRHPKHESAVTSHIAPCASGHIGLAWGFVLVPSIVIVIAIFSGITHPAGCAQ</sequence>
<evidence type="ECO:0000256" key="2">
    <source>
        <dbReference type="SAM" id="Phobius"/>
    </source>
</evidence>
<proteinExistence type="predicted"/>
<dbReference type="VEuPathDB" id="VectorBase:ACUA025264"/>
<dbReference type="Proteomes" id="UP000075883">
    <property type="component" value="Unassembled WGS sequence"/>
</dbReference>
<evidence type="ECO:0000256" key="1">
    <source>
        <dbReference type="SAM" id="MobiDB-lite"/>
    </source>
</evidence>
<reference evidence="3" key="2">
    <citation type="submission" date="2020-05" db="UniProtKB">
        <authorList>
            <consortium name="EnsemblMetazoa"/>
        </authorList>
    </citation>
    <scope>IDENTIFICATION</scope>
    <source>
        <strain evidence="3">A-37</strain>
    </source>
</reference>
<organism evidence="3 4">
    <name type="scientific">Anopheles culicifacies</name>
    <dbReference type="NCBI Taxonomy" id="139723"/>
    <lineage>
        <taxon>Eukaryota</taxon>
        <taxon>Metazoa</taxon>
        <taxon>Ecdysozoa</taxon>
        <taxon>Arthropoda</taxon>
        <taxon>Hexapoda</taxon>
        <taxon>Insecta</taxon>
        <taxon>Pterygota</taxon>
        <taxon>Neoptera</taxon>
        <taxon>Endopterygota</taxon>
        <taxon>Diptera</taxon>
        <taxon>Nematocera</taxon>
        <taxon>Culicoidea</taxon>
        <taxon>Culicidae</taxon>
        <taxon>Anophelinae</taxon>
        <taxon>Anopheles</taxon>
        <taxon>culicifacies species complex</taxon>
    </lineage>
</organism>
<keyword evidence="2" id="KW-0812">Transmembrane</keyword>
<keyword evidence="4" id="KW-1185">Reference proteome</keyword>
<feature type="region of interest" description="Disordered" evidence="1">
    <location>
        <begin position="44"/>
        <end position="68"/>
    </location>
</feature>
<feature type="compositionally biased region" description="Basic and acidic residues" evidence="1">
    <location>
        <begin position="53"/>
        <end position="62"/>
    </location>
</feature>
<keyword evidence="2" id="KW-0472">Membrane</keyword>
<evidence type="ECO:0000313" key="4">
    <source>
        <dbReference type="Proteomes" id="UP000075883"/>
    </source>
</evidence>
<protein>
    <submittedName>
        <fullName evidence="3">Uncharacterized protein</fullName>
    </submittedName>
</protein>
<accession>A0A182MSK7</accession>